<evidence type="ECO:0000313" key="1">
    <source>
        <dbReference type="EMBL" id="KAK3791956.1"/>
    </source>
</evidence>
<keyword evidence="2" id="KW-1185">Reference proteome</keyword>
<accession>A0AAE1E2K3</accession>
<proteinExistence type="predicted"/>
<dbReference type="EMBL" id="JAWDGP010001412">
    <property type="protein sequence ID" value="KAK3791956.1"/>
    <property type="molecule type" value="Genomic_DNA"/>
</dbReference>
<sequence length="49" mass="5516">QDMTASSAVRLRRSAIFGLGQCSVERRFPPQAVDWSQETIRSRSPSRPP</sequence>
<reference evidence="1" key="1">
    <citation type="journal article" date="2023" name="G3 (Bethesda)">
        <title>A reference genome for the long-term kleptoplast-retaining sea slug Elysia crispata morphotype clarki.</title>
        <authorList>
            <person name="Eastman K.E."/>
            <person name="Pendleton A.L."/>
            <person name="Shaikh M.A."/>
            <person name="Suttiyut T."/>
            <person name="Ogas R."/>
            <person name="Tomko P."/>
            <person name="Gavelis G."/>
            <person name="Widhalm J.R."/>
            <person name="Wisecaver J.H."/>
        </authorList>
    </citation>
    <scope>NUCLEOTIDE SEQUENCE</scope>
    <source>
        <strain evidence="1">ECLA1</strain>
    </source>
</reference>
<dbReference type="Proteomes" id="UP001283361">
    <property type="component" value="Unassembled WGS sequence"/>
</dbReference>
<organism evidence="1 2">
    <name type="scientific">Elysia crispata</name>
    <name type="common">lettuce slug</name>
    <dbReference type="NCBI Taxonomy" id="231223"/>
    <lineage>
        <taxon>Eukaryota</taxon>
        <taxon>Metazoa</taxon>
        <taxon>Spiralia</taxon>
        <taxon>Lophotrochozoa</taxon>
        <taxon>Mollusca</taxon>
        <taxon>Gastropoda</taxon>
        <taxon>Heterobranchia</taxon>
        <taxon>Euthyneura</taxon>
        <taxon>Panpulmonata</taxon>
        <taxon>Sacoglossa</taxon>
        <taxon>Placobranchoidea</taxon>
        <taxon>Plakobranchidae</taxon>
        <taxon>Elysia</taxon>
    </lineage>
</organism>
<comment type="caution">
    <text evidence="1">The sequence shown here is derived from an EMBL/GenBank/DDBJ whole genome shotgun (WGS) entry which is preliminary data.</text>
</comment>
<name>A0AAE1E2K3_9GAST</name>
<gene>
    <name evidence="1" type="ORF">RRG08_052666</name>
</gene>
<dbReference type="AlphaFoldDB" id="A0AAE1E2K3"/>
<evidence type="ECO:0000313" key="2">
    <source>
        <dbReference type="Proteomes" id="UP001283361"/>
    </source>
</evidence>
<protein>
    <submittedName>
        <fullName evidence="1">Uncharacterized protein</fullName>
    </submittedName>
</protein>
<feature type="non-terminal residue" evidence="1">
    <location>
        <position position="1"/>
    </location>
</feature>